<accession>A0A1D6KWS4</accession>
<protein>
    <submittedName>
        <fullName evidence="1">Golgi associated protein-like protein</fullName>
    </submittedName>
</protein>
<dbReference type="AlphaFoldDB" id="A0A1D6KWS4"/>
<dbReference type="EMBL" id="CM007647">
    <property type="protein sequence ID" value="ONM06915.1"/>
    <property type="molecule type" value="Genomic_DNA"/>
</dbReference>
<evidence type="ECO:0000313" key="1">
    <source>
        <dbReference type="EMBL" id="ONM06915.1"/>
    </source>
</evidence>
<reference evidence="1" key="1">
    <citation type="submission" date="2015-12" db="EMBL/GenBank/DDBJ databases">
        <title>Update maize B73 reference genome by single molecule sequencing technologies.</title>
        <authorList>
            <consortium name="Maize Genome Sequencing Project"/>
            <person name="Ware D."/>
        </authorList>
    </citation>
    <scope>NUCLEOTIDE SEQUENCE [LARGE SCALE GENOMIC DNA]</scope>
    <source>
        <tissue evidence="1">Seedling</tissue>
    </source>
</reference>
<proteinExistence type="predicted"/>
<sequence length="97" mass="10362">MPPSTLLSLSLSRSVCSFISSWIPRKAGVLAPDPGQIRSNWPRSARIRSGSSRARSNALIRRISGGSLALRIVIRSGWLCSVALVPSFRQETGAAAS</sequence>
<organism evidence="1">
    <name type="scientific">Zea mays</name>
    <name type="common">Maize</name>
    <dbReference type="NCBI Taxonomy" id="4577"/>
    <lineage>
        <taxon>Eukaryota</taxon>
        <taxon>Viridiplantae</taxon>
        <taxon>Streptophyta</taxon>
        <taxon>Embryophyta</taxon>
        <taxon>Tracheophyta</taxon>
        <taxon>Spermatophyta</taxon>
        <taxon>Magnoliopsida</taxon>
        <taxon>Liliopsida</taxon>
        <taxon>Poales</taxon>
        <taxon>Poaceae</taxon>
        <taxon>PACMAD clade</taxon>
        <taxon>Panicoideae</taxon>
        <taxon>Andropogonodae</taxon>
        <taxon>Andropogoneae</taxon>
        <taxon>Tripsacinae</taxon>
        <taxon>Zea</taxon>
    </lineage>
</organism>
<gene>
    <name evidence="1" type="ORF">ZEAMMB73_Zm00001d033174</name>
</gene>
<name>A0A1D6KWS4_MAIZE</name>